<evidence type="ECO:0000256" key="1">
    <source>
        <dbReference type="ARBA" id="ARBA00023224"/>
    </source>
</evidence>
<keyword evidence="5" id="KW-1133">Transmembrane helix</keyword>
<comment type="similarity">
    <text evidence="2">Belongs to the methyl-accepting chemotaxis (MCP) protein family.</text>
</comment>
<dbReference type="eggNOG" id="COG0840">
    <property type="taxonomic scope" value="Bacteria"/>
</dbReference>
<feature type="coiled-coil region" evidence="4">
    <location>
        <begin position="575"/>
        <end position="654"/>
    </location>
</feature>
<gene>
    <name evidence="8" type="ordered locus">Theam_0366</name>
</gene>
<feature type="domain" description="Methyl-accepting transducer" evidence="6">
    <location>
        <begin position="367"/>
        <end position="642"/>
    </location>
</feature>
<dbReference type="SUPFAM" id="SSF58104">
    <property type="entry name" value="Methyl-accepting chemotaxis protein (MCP) signaling domain"/>
    <property type="match status" value="1"/>
</dbReference>
<dbReference type="Gene3D" id="1.10.287.950">
    <property type="entry name" value="Methyl-accepting chemotaxis protein"/>
    <property type="match status" value="1"/>
</dbReference>
<sequence length="657" mass="73384">MTIKQKLLLINVVILAFVIALVGFFFFDVKLQMEALNREKVLNDLSSKISLLVHETQRERGASAGYLGSRGKKFAAILRQQRLRTDERVAQFKEFLSRVGLDAFPEDIREKLQEALAYLAQLPQVRQKVDSLSIPVKEEVAYYTNLNKVLLDAVALSAKHASTSSLVKALKGYSCFLKAKERVGIERAILSNAFAADKFAPGMFAKWLQLVAQQEAYLDAFKSIASDRVLEFYREKMNSPVVSEVERMRRIALEKAETGGFGVDSVYWYKTITRMIDLMKQVDDFISESNRELIKSLYRKNEAKAIAVGVSSLVFMVGISLFLYLVSRSISRRIELLNEKVGRLEQLDLTVDLSVEGNDEIADMVRSLNGVIQRIKELLLRSLEVAQVNYKESEHLDQIAKKLKELSDSVAEDVAEIRESISTTKEDAFVNKQTASEIAQVLSEAGGVVNELLKSVTSFTEVVSSGKAKQEELEELVSSIESKTGEIKRIVDIISNIAEQTNLLALNAAIEASRAGEAGKGFAVVADEVRKLAEKVRSSLLEISQITEFITKGIKQVAVQTKEMAAQMEEMSESFSGLVAEAEKTKESLVEAEEKTDLLTRRQEELVELMEGLEGRVEEIDGAVEQEKKGVEEVQQATKALKREANVLKELLSQFKV</sequence>
<keyword evidence="5" id="KW-0812">Transmembrane</keyword>
<dbReference type="InterPro" id="IPR013587">
    <property type="entry name" value="Nitrate/nitrite_sensing"/>
</dbReference>
<dbReference type="SMART" id="SM00304">
    <property type="entry name" value="HAMP"/>
    <property type="match status" value="1"/>
</dbReference>
<dbReference type="GO" id="GO:0016020">
    <property type="term" value="C:membrane"/>
    <property type="evidence" value="ECO:0007669"/>
    <property type="project" value="InterPro"/>
</dbReference>
<evidence type="ECO:0000259" key="6">
    <source>
        <dbReference type="PROSITE" id="PS50111"/>
    </source>
</evidence>
<dbReference type="HOGENOM" id="CLU_000445_107_27_0"/>
<dbReference type="Pfam" id="PF00672">
    <property type="entry name" value="HAMP"/>
    <property type="match status" value="1"/>
</dbReference>
<organism evidence="8 9">
    <name type="scientific">Thermovibrio ammonificans (strain DSM 15698 / JCM 12110 / HB-1)</name>
    <dbReference type="NCBI Taxonomy" id="648996"/>
    <lineage>
        <taxon>Bacteria</taxon>
        <taxon>Pseudomonadati</taxon>
        <taxon>Aquificota</taxon>
        <taxon>Aquificia</taxon>
        <taxon>Desulfurobacteriales</taxon>
        <taxon>Desulfurobacteriaceae</taxon>
        <taxon>Thermovibrio</taxon>
    </lineage>
</organism>
<dbReference type="InterPro" id="IPR004089">
    <property type="entry name" value="MCPsignal_dom"/>
</dbReference>
<keyword evidence="4" id="KW-0175">Coiled coil</keyword>
<reference evidence="8" key="1">
    <citation type="submission" date="2011-01" db="EMBL/GenBank/DDBJ databases">
        <title>Complete sequence of chromosome of Thermovibrio ammonificans HB-1.</title>
        <authorList>
            <consortium name="US DOE Joint Genome Institute"/>
            <person name="Lucas S."/>
            <person name="Copeland A."/>
            <person name="Lapidus A."/>
            <person name="Cheng J.-F."/>
            <person name="Goodwin L."/>
            <person name="Pitluck S."/>
            <person name="Davenport K."/>
            <person name="Detter J.C."/>
            <person name="Han C."/>
            <person name="Tapia R."/>
            <person name="Land M."/>
            <person name="Hauser L."/>
            <person name="Kyrpides N."/>
            <person name="Ivanova N."/>
            <person name="Ovchinnikova G."/>
            <person name="Vetriani C."/>
            <person name="Woyke T."/>
        </authorList>
    </citation>
    <scope>NUCLEOTIDE SEQUENCE [LARGE SCALE GENOMIC DNA]</scope>
    <source>
        <strain evidence="8">HB-1</strain>
    </source>
</reference>
<dbReference type="EMBL" id="CP002444">
    <property type="protein sequence ID" value="ADU96339.1"/>
    <property type="molecule type" value="Genomic_DNA"/>
</dbReference>
<dbReference type="RefSeq" id="WP_013537125.1">
    <property type="nucleotide sequence ID" value="NC_014926.1"/>
</dbReference>
<dbReference type="PANTHER" id="PTHR32089:SF112">
    <property type="entry name" value="LYSOZYME-LIKE PROTEIN-RELATED"/>
    <property type="match status" value="1"/>
</dbReference>
<dbReference type="AlphaFoldDB" id="E8T4S7"/>
<dbReference type="InterPro" id="IPR003660">
    <property type="entry name" value="HAMP_dom"/>
</dbReference>
<keyword evidence="9" id="KW-1185">Reference proteome</keyword>
<evidence type="ECO:0000313" key="8">
    <source>
        <dbReference type="EMBL" id="ADU96339.1"/>
    </source>
</evidence>
<feature type="transmembrane region" description="Helical" evidence="5">
    <location>
        <begin position="7"/>
        <end position="27"/>
    </location>
</feature>
<evidence type="ECO:0000256" key="5">
    <source>
        <dbReference type="SAM" id="Phobius"/>
    </source>
</evidence>
<protein>
    <submittedName>
        <fullName evidence="8">Methyl-accepting chemotaxis sensory transducer</fullName>
    </submittedName>
</protein>
<dbReference type="PANTHER" id="PTHR32089">
    <property type="entry name" value="METHYL-ACCEPTING CHEMOTAXIS PROTEIN MCPB"/>
    <property type="match status" value="1"/>
</dbReference>
<keyword evidence="1 3" id="KW-0807">Transducer</keyword>
<name>E8T4S7_THEA1</name>
<evidence type="ECO:0000313" key="9">
    <source>
        <dbReference type="Proteomes" id="UP000006362"/>
    </source>
</evidence>
<proteinExistence type="inferred from homology"/>
<dbReference type="PROSITE" id="PS50111">
    <property type="entry name" value="CHEMOTAXIS_TRANSDUC_2"/>
    <property type="match status" value="1"/>
</dbReference>
<dbReference type="CDD" id="cd06225">
    <property type="entry name" value="HAMP"/>
    <property type="match status" value="1"/>
</dbReference>
<evidence type="ECO:0000259" key="7">
    <source>
        <dbReference type="PROSITE" id="PS50885"/>
    </source>
</evidence>
<keyword evidence="5" id="KW-0472">Membrane</keyword>
<feature type="transmembrane region" description="Helical" evidence="5">
    <location>
        <begin position="305"/>
        <end position="326"/>
    </location>
</feature>
<dbReference type="OrthoDB" id="9790669at2"/>
<dbReference type="Proteomes" id="UP000006362">
    <property type="component" value="Chromosome"/>
</dbReference>
<dbReference type="Pfam" id="PF00015">
    <property type="entry name" value="MCPsignal"/>
    <property type="match status" value="1"/>
</dbReference>
<evidence type="ECO:0000256" key="3">
    <source>
        <dbReference type="PROSITE-ProRule" id="PRU00284"/>
    </source>
</evidence>
<dbReference type="STRING" id="648996.Theam_0366"/>
<feature type="domain" description="HAMP" evidence="7">
    <location>
        <begin position="328"/>
        <end position="380"/>
    </location>
</feature>
<evidence type="ECO:0000256" key="4">
    <source>
        <dbReference type="SAM" id="Coils"/>
    </source>
</evidence>
<dbReference type="PROSITE" id="PS50885">
    <property type="entry name" value="HAMP"/>
    <property type="match status" value="1"/>
</dbReference>
<dbReference type="Gene3D" id="6.10.340.10">
    <property type="match status" value="1"/>
</dbReference>
<dbReference type="SMART" id="SM00283">
    <property type="entry name" value="MA"/>
    <property type="match status" value="1"/>
</dbReference>
<accession>E8T4S7</accession>
<dbReference type="Pfam" id="PF08376">
    <property type="entry name" value="NIT"/>
    <property type="match status" value="1"/>
</dbReference>
<dbReference type="GO" id="GO:0007165">
    <property type="term" value="P:signal transduction"/>
    <property type="evidence" value="ECO:0007669"/>
    <property type="project" value="UniProtKB-KW"/>
</dbReference>
<evidence type="ECO:0000256" key="2">
    <source>
        <dbReference type="ARBA" id="ARBA00029447"/>
    </source>
</evidence>
<dbReference type="KEGG" id="tam:Theam_0366"/>